<evidence type="ECO:0000256" key="3">
    <source>
        <dbReference type="ARBA" id="ARBA00022741"/>
    </source>
</evidence>
<keyword evidence="5 8" id="KW-1133">Transmembrane helix</keyword>
<evidence type="ECO:0000313" key="13">
    <source>
        <dbReference type="Proteomes" id="UP000198809"/>
    </source>
</evidence>
<dbReference type="EMBL" id="FODH01000014">
    <property type="protein sequence ID" value="SEO91208.1"/>
    <property type="molecule type" value="Genomic_DNA"/>
</dbReference>
<dbReference type="InterPro" id="IPR014216">
    <property type="entry name" value="ABC_transptr_CydD"/>
</dbReference>
<dbReference type="Pfam" id="PF00664">
    <property type="entry name" value="ABC_membrane"/>
    <property type="match status" value="1"/>
</dbReference>
<dbReference type="Proteomes" id="UP000198809">
    <property type="component" value="Unassembled WGS sequence"/>
</dbReference>
<evidence type="ECO:0000256" key="4">
    <source>
        <dbReference type="ARBA" id="ARBA00022840"/>
    </source>
</evidence>
<dbReference type="CDD" id="cd03228">
    <property type="entry name" value="ABCC_MRP_Like"/>
    <property type="match status" value="1"/>
</dbReference>
<feature type="domain" description="ABC transmembrane type-1" evidence="10">
    <location>
        <begin position="16"/>
        <end position="298"/>
    </location>
</feature>
<dbReference type="Proteomes" id="UP000683429">
    <property type="component" value="Chromosome"/>
</dbReference>
<keyword evidence="3" id="KW-0547">Nucleotide-binding</keyword>
<dbReference type="FunFam" id="3.40.50.300:FF:001542">
    <property type="entry name" value="Thiol reductant ABC exporter subunit CydD"/>
    <property type="match status" value="1"/>
</dbReference>
<organism evidence="12 13">
    <name type="scientific">Paenibacillus sophorae</name>
    <dbReference type="NCBI Taxonomy" id="1333845"/>
    <lineage>
        <taxon>Bacteria</taxon>
        <taxon>Bacillati</taxon>
        <taxon>Bacillota</taxon>
        <taxon>Bacilli</taxon>
        <taxon>Bacillales</taxon>
        <taxon>Paenibacillaceae</taxon>
        <taxon>Paenibacillus</taxon>
    </lineage>
</organism>
<dbReference type="InterPro" id="IPR003593">
    <property type="entry name" value="AAA+_ATPase"/>
</dbReference>
<dbReference type="AlphaFoldDB" id="A0A1H8TL49"/>
<dbReference type="STRING" id="1333845.SAMN04487895_11498"/>
<feature type="region of interest" description="Disordered" evidence="7">
    <location>
        <begin position="328"/>
        <end position="365"/>
    </location>
</feature>
<accession>A0A1H8TL49</accession>
<dbReference type="GO" id="GO:0042883">
    <property type="term" value="P:cysteine transport"/>
    <property type="evidence" value="ECO:0007669"/>
    <property type="project" value="InterPro"/>
</dbReference>
<keyword evidence="14" id="KW-1185">Reference proteome</keyword>
<dbReference type="RefSeq" id="WP_090834533.1">
    <property type="nucleotide sequence ID" value="NZ_CP076607.1"/>
</dbReference>
<proteinExistence type="predicted"/>
<dbReference type="PROSITE" id="PS50893">
    <property type="entry name" value="ABC_TRANSPORTER_2"/>
    <property type="match status" value="1"/>
</dbReference>
<dbReference type="Gene3D" id="1.20.1560.10">
    <property type="entry name" value="ABC transporter type 1, transmembrane domain"/>
    <property type="match status" value="1"/>
</dbReference>
<dbReference type="InterPro" id="IPR039421">
    <property type="entry name" value="Type_1_exporter"/>
</dbReference>
<keyword evidence="2 8" id="KW-0812">Transmembrane</keyword>
<feature type="transmembrane region" description="Helical" evidence="8">
    <location>
        <begin position="156"/>
        <end position="177"/>
    </location>
</feature>
<dbReference type="GO" id="GO:0034040">
    <property type="term" value="F:ATPase-coupled lipid transmembrane transporter activity"/>
    <property type="evidence" value="ECO:0007669"/>
    <property type="project" value="TreeGrafter"/>
</dbReference>
<gene>
    <name evidence="11" type="primary">cydD</name>
    <name evidence="11" type="ORF">KP014_03000</name>
    <name evidence="12" type="ORF">SAMN04487895_11498</name>
</gene>
<evidence type="ECO:0000256" key="7">
    <source>
        <dbReference type="SAM" id="MobiDB-lite"/>
    </source>
</evidence>
<evidence type="ECO:0000256" key="2">
    <source>
        <dbReference type="ARBA" id="ARBA00022692"/>
    </source>
</evidence>
<reference evidence="11 14" key="2">
    <citation type="submission" date="2021-06" db="EMBL/GenBank/DDBJ databases">
        <title>Whole genome sequence of Paenibacillus sophorae DSM23020 for comparative genomics.</title>
        <authorList>
            <person name="Kim M.-J."/>
            <person name="Lee G."/>
            <person name="Shin J.-H."/>
        </authorList>
    </citation>
    <scope>NUCLEOTIDE SEQUENCE [LARGE SCALE GENOMIC DNA]</scope>
    <source>
        <strain evidence="11 14">DSM 23020</strain>
    </source>
</reference>
<dbReference type="InterPro" id="IPR003439">
    <property type="entry name" value="ABC_transporter-like_ATP-bd"/>
</dbReference>
<feature type="transmembrane region" description="Helical" evidence="8">
    <location>
        <begin position="53"/>
        <end position="81"/>
    </location>
</feature>
<dbReference type="GO" id="GO:0140359">
    <property type="term" value="F:ABC-type transporter activity"/>
    <property type="evidence" value="ECO:0007669"/>
    <property type="project" value="InterPro"/>
</dbReference>
<dbReference type="GO" id="GO:0005524">
    <property type="term" value="F:ATP binding"/>
    <property type="evidence" value="ECO:0007669"/>
    <property type="project" value="UniProtKB-KW"/>
</dbReference>
<dbReference type="GO" id="GO:0005886">
    <property type="term" value="C:plasma membrane"/>
    <property type="evidence" value="ECO:0007669"/>
    <property type="project" value="UniProtKB-SubCell"/>
</dbReference>
<dbReference type="InterPro" id="IPR036640">
    <property type="entry name" value="ABC1_TM_sf"/>
</dbReference>
<keyword evidence="4 12" id="KW-0067">ATP-binding</keyword>
<dbReference type="PANTHER" id="PTHR24221:SF614">
    <property type="entry name" value="GLUTATHIONE_L-CYSTEINE TRANSPORT SYSTEM ATP-BINDING_PERMEASE PROTEIN CYDC"/>
    <property type="match status" value="1"/>
</dbReference>
<evidence type="ECO:0000256" key="8">
    <source>
        <dbReference type="SAM" id="Phobius"/>
    </source>
</evidence>
<feature type="transmembrane region" description="Helical" evidence="8">
    <location>
        <begin position="235"/>
        <end position="255"/>
    </location>
</feature>
<keyword evidence="6 8" id="KW-0472">Membrane</keyword>
<dbReference type="PROSITE" id="PS50929">
    <property type="entry name" value="ABC_TM1F"/>
    <property type="match status" value="1"/>
</dbReference>
<dbReference type="GO" id="GO:0016887">
    <property type="term" value="F:ATP hydrolysis activity"/>
    <property type="evidence" value="ECO:0007669"/>
    <property type="project" value="InterPro"/>
</dbReference>
<comment type="subcellular location">
    <subcellularLocation>
        <location evidence="1">Cell membrane</location>
        <topology evidence="1">Multi-pass membrane protein</topology>
    </subcellularLocation>
</comment>
<feature type="domain" description="ABC transporter" evidence="9">
    <location>
        <begin position="389"/>
        <end position="624"/>
    </location>
</feature>
<dbReference type="PANTHER" id="PTHR24221">
    <property type="entry name" value="ATP-BINDING CASSETTE SUB-FAMILY B"/>
    <property type="match status" value="1"/>
</dbReference>
<dbReference type="SMART" id="SM00382">
    <property type="entry name" value="AAA"/>
    <property type="match status" value="1"/>
</dbReference>
<evidence type="ECO:0000259" key="9">
    <source>
        <dbReference type="PROSITE" id="PS50893"/>
    </source>
</evidence>
<dbReference type="Pfam" id="PF00005">
    <property type="entry name" value="ABC_tran"/>
    <property type="match status" value="1"/>
</dbReference>
<feature type="transmembrane region" description="Helical" evidence="8">
    <location>
        <begin position="130"/>
        <end position="150"/>
    </location>
</feature>
<name>A0A1H8TL49_9BACL</name>
<evidence type="ECO:0000313" key="14">
    <source>
        <dbReference type="Proteomes" id="UP000683429"/>
    </source>
</evidence>
<evidence type="ECO:0000256" key="5">
    <source>
        <dbReference type="ARBA" id="ARBA00022989"/>
    </source>
</evidence>
<sequence length="630" mass="67996">MDRNLLGYKGVRPAFLAVGFLTLVQSLSILLLAASLAEVISALFAGKPLKEQWGTALLFLLAFLARHACGLLMSSISYRFAEKTGSAMRREMMDRLFRLGPRMAGDQGTGTLVTLVLEGVTKFRTYLELIIPRMVGMAVTPVLLLVYVYTQDSMSGIILTVTMPIIIVFMILIGMTARKQMDRQLESYRTLSNHFVDSLRGLETLKFLGRSKDHSQAIAEVSDRYRSATMRTLRVAFLSSFALDFFTMLSVASVAVSLGVRLVNGDMTLVTGLTILILAPEYFLPVRLVGADFHATLDGKEAGEAMKGIIDREPVKAVALERGASALTDAPAGDEGLPEDRSGAEDTEYASAGRPGGNPSVGGRSAAVSGQSASVLLESAFAWNGSSMLSLQGIGVRHEEGGPSSLEEISLQFTGTGKIGIIGESGAGKSTLIDVLAGFLHPGVGSITINGCEVSALTDDAWRRQTSYIPQRPYIFSGTLADNVRFYYPEAPLAAISRAVAAAGLSPLAASLPDGLDERIGGGGRSLSGGQEQRVALARALLSSRPIMLLDEPTAHLDIETEYELKETMLPLFEDKLVFLATHRLHWMADMDRIIVMKQGRVAEVGTHQELLERKGTYYELVEAQLEGIH</sequence>
<evidence type="ECO:0000313" key="12">
    <source>
        <dbReference type="EMBL" id="SEO91208.1"/>
    </source>
</evidence>
<dbReference type="OrthoDB" id="9806127at2"/>
<dbReference type="CDD" id="cd18584">
    <property type="entry name" value="ABC_6TM_AarD_CydD"/>
    <property type="match status" value="1"/>
</dbReference>
<dbReference type="EMBL" id="CP076607">
    <property type="protein sequence ID" value="QWU16257.1"/>
    <property type="molecule type" value="Genomic_DNA"/>
</dbReference>
<dbReference type="InterPro" id="IPR011527">
    <property type="entry name" value="ABC1_TM_dom"/>
</dbReference>
<evidence type="ECO:0000313" key="11">
    <source>
        <dbReference type="EMBL" id="QWU16257.1"/>
    </source>
</evidence>
<evidence type="ECO:0000259" key="10">
    <source>
        <dbReference type="PROSITE" id="PS50929"/>
    </source>
</evidence>
<dbReference type="NCBIfam" id="TIGR02857">
    <property type="entry name" value="CydD"/>
    <property type="match status" value="1"/>
</dbReference>
<protein>
    <submittedName>
        <fullName evidence="12">ATP-binding cassette, subfamily C, CydD</fullName>
    </submittedName>
    <submittedName>
        <fullName evidence="11">Thiol reductant ABC exporter subunit CydD</fullName>
    </submittedName>
</protein>
<evidence type="ECO:0000256" key="6">
    <source>
        <dbReference type="ARBA" id="ARBA00023136"/>
    </source>
</evidence>
<dbReference type="InterPro" id="IPR027417">
    <property type="entry name" value="P-loop_NTPase"/>
</dbReference>
<reference evidence="12 13" key="1">
    <citation type="submission" date="2016-10" db="EMBL/GenBank/DDBJ databases">
        <authorList>
            <person name="de Groot N.N."/>
        </authorList>
    </citation>
    <scope>NUCLEOTIDE SEQUENCE [LARGE SCALE GENOMIC DNA]</scope>
    <source>
        <strain evidence="12 13">CGMCC 1.10238</strain>
    </source>
</reference>
<dbReference type="SUPFAM" id="SSF52540">
    <property type="entry name" value="P-loop containing nucleoside triphosphate hydrolases"/>
    <property type="match status" value="1"/>
</dbReference>
<dbReference type="Gene3D" id="3.40.50.300">
    <property type="entry name" value="P-loop containing nucleotide triphosphate hydrolases"/>
    <property type="match status" value="1"/>
</dbReference>
<evidence type="ECO:0000256" key="1">
    <source>
        <dbReference type="ARBA" id="ARBA00004651"/>
    </source>
</evidence>
<dbReference type="SUPFAM" id="SSF90123">
    <property type="entry name" value="ABC transporter transmembrane region"/>
    <property type="match status" value="1"/>
</dbReference>